<comment type="caution">
    <text evidence="1">The sequence shown here is derived from an EMBL/GenBank/DDBJ whole genome shotgun (WGS) entry which is preliminary data.</text>
</comment>
<evidence type="ECO:0000313" key="1">
    <source>
        <dbReference type="EMBL" id="GFO27303.1"/>
    </source>
</evidence>
<dbReference type="EMBL" id="BLXT01005907">
    <property type="protein sequence ID" value="GFO27303.1"/>
    <property type="molecule type" value="Genomic_DNA"/>
</dbReference>
<reference evidence="1 2" key="1">
    <citation type="journal article" date="2021" name="Elife">
        <title>Chloroplast acquisition without the gene transfer in kleptoplastic sea slugs, Plakobranchus ocellatus.</title>
        <authorList>
            <person name="Maeda T."/>
            <person name="Takahashi S."/>
            <person name="Yoshida T."/>
            <person name="Shimamura S."/>
            <person name="Takaki Y."/>
            <person name="Nagai Y."/>
            <person name="Toyoda A."/>
            <person name="Suzuki Y."/>
            <person name="Arimoto A."/>
            <person name="Ishii H."/>
            <person name="Satoh N."/>
            <person name="Nishiyama T."/>
            <person name="Hasebe M."/>
            <person name="Maruyama T."/>
            <person name="Minagawa J."/>
            <person name="Obokata J."/>
            <person name="Shigenobu S."/>
        </authorList>
    </citation>
    <scope>NUCLEOTIDE SEQUENCE [LARGE SCALE GENOMIC DNA]</scope>
</reference>
<keyword evidence="2" id="KW-1185">Reference proteome</keyword>
<gene>
    <name evidence="1" type="ORF">PoB_005380800</name>
</gene>
<proteinExistence type="predicted"/>
<evidence type="ECO:0000313" key="2">
    <source>
        <dbReference type="Proteomes" id="UP000735302"/>
    </source>
</evidence>
<accession>A0AAV4C731</accession>
<protein>
    <recommendedName>
        <fullName evidence="3">Ig-like domain-containing protein</fullName>
    </recommendedName>
</protein>
<dbReference type="Proteomes" id="UP000735302">
    <property type="component" value="Unassembled WGS sequence"/>
</dbReference>
<name>A0AAV4C731_9GAST</name>
<sequence length="512" mass="55432">MLQFLKATRHNIIRGGQLTTSYYPLSILPAKPENPICTVRKNTAVPGDIESVTVSCSTTKVYPVAKCSFKRRISGGTLVAIDKTPTYNPTYLMGRPTYYRSECSVDVSVAELGEGTHSFSTFIYPDVTDGIGLVAATTASTTVKLTLPGASSYTCSTEMIQGYFNGKSASCTCSLTSEGYPKGQAQWYRGRQTVPEVSGRVLDLSFDSSSSVQFHTCKGVSAIGEGSESTLRAKFTFFEEDAIKLYPWKNDRMFDLCDDSSQALVVCSALKSRVYPEPTFNFSHTNMPFFRSQEGSNETCYRVLIHLLPDVGGTYRVTCVVTNPILDQKQEKMLAVAFNKPPPLPPKITIKGETYQGINALNRITLAAGYTGDMTCRVEGGYPKAHTTQLTCGSLTASGGENVATLTFQGDQLNKSMDGTECKCSSQHVTGCYSNKETILTLDVNCLDVFLGLVEAALLNYGSLGGPCLGRVGLIFPPRVLGSTGVNPQPQGVPIGQTKSSLVKPCLRRVRL</sequence>
<evidence type="ECO:0008006" key="3">
    <source>
        <dbReference type="Google" id="ProtNLM"/>
    </source>
</evidence>
<dbReference type="AlphaFoldDB" id="A0AAV4C731"/>
<organism evidence="1 2">
    <name type="scientific">Plakobranchus ocellatus</name>
    <dbReference type="NCBI Taxonomy" id="259542"/>
    <lineage>
        <taxon>Eukaryota</taxon>
        <taxon>Metazoa</taxon>
        <taxon>Spiralia</taxon>
        <taxon>Lophotrochozoa</taxon>
        <taxon>Mollusca</taxon>
        <taxon>Gastropoda</taxon>
        <taxon>Heterobranchia</taxon>
        <taxon>Euthyneura</taxon>
        <taxon>Panpulmonata</taxon>
        <taxon>Sacoglossa</taxon>
        <taxon>Placobranchoidea</taxon>
        <taxon>Plakobranchidae</taxon>
        <taxon>Plakobranchus</taxon>
    </lineage>
</organism>